<organism evidence="3 4">
    <name type="scientific">Chitinophaga niabensis</name>
    <dbReference type="NCBI Taxonomy" id="536979"/>
    <lineage>
        <taxon>Bacteria</taxon>
        <taxon>Pseudomonadati</taxon>
        <taxon>Bacteroidota</taxon>
        <taxon>Chitinophagia</taxon>
        <taxon>Chitinophagales</taxon>
        <taxon>Chitinophagaceae</taxon>
        <taxon>Chitinophaga</taxon>
    </lineage>
</organism>
<sequence length="613" mass="66745">MVLRSKNSFLSRSWIGFLYVCGAGLIITQPAFSQSGQIPLQDFSSFKNPSGSWQIAGDVSASLLKPNVLNIAKGTGILVNMPGKKAHGEDLFSNMEHGDIDLELDYMMASGSNSGIYFQGRYELQLLDSWGVRSPKPGDNGGIYERWDDSKPEGQKGYQGYAPRQNSSKAPGLWQHLKVSFQAPRFDASGKKTENARIIRAELNGVVIHENVELMGPTRGSIGGGDEKATGPLRIQGDHGAVAFKNIEIKQFDQPVPELTNLQYSVYKGRYDANVNLAAQKAEAQGTVAKLTANAGPLSQEYQLLYKGTLKVKAAGEYTFVLNGQGGGALVKINNQVVVPFGQRGGKANLSAGDLPVEIIYGRAGDRGNPALGITIAGPGIREFYTGDAITPDDTDPILVTAETNTILRSFMDIGNRTRVVHAVSVGSPEKLHYTYDLDKGMIVQLWRGDFLETTPMWHERGNGTARAQGVKQLFGMPYFTLGRLASQQDAWKTDSAGTSYRPKGYVLDEKDRPTFKYQIFGSNVTDAIRVSEDGHGISREITVTDPAGDLYAKLAEGTQIEVGEKDQYVIDGKQYYLQLLDAGGAKPVVRDAGNRKELIIPVKGKLSYSILF</sequence>
<keyword evidence="4" id="KW-1185">Reference proteome</keyword>
<dbReference type="Gene3D" id="2.60.120.560">
    <property type="entry name" value="Exo-inulinase, domain 1"/>
    <property type="match status" value="1"/>
</dbReference>
<accession>A0A1N6DT73</accession>
<feature type="region of interest" description="Disordered" evidence="1">
    <location>
        <begin position="141"/>
        <end position="165"/>
    </location>
</feature>
<dbReference type="Pfam" id="PF06439">
    <property type="entry name" value="3keto-disac_hyd"/>
    <property type="match status" value="1"/>
</dbReference>
<dbReference type="Proteomes" id="UP000185003">
    <property type="component" value="Unassembled WGS sequence"/>
</dbReference>
<gene>
    <name evidence="3" type="ORF">SAMN04488055_1058</name>
</gene>
<protein>
    <recommendedName>
        <fullName evidence="2">PA14 domain-containing protein</fullName>
    </recommendedName>
</protein>
<dbReference type="EMBL" id="FSRA01000001">
    <property type="protein sequence ID" value="SIN73950.1"/>
    <property type="molecule type" value="Genomic_DNA"/>
</dbReference>
<dbReference type="STRING" id="536979.SAMN04488055_1058"/>
<dbReference type="GO" id="GO:0016787">
    <property type="term" value="F:hydrolase activity"/>
    <property type="evidence" value="ECO:0007669"/>
    <property type="project" value="InterPro"/>
</dbReference>
<proteinExistence type="predicted"/>
<dbReference type="SUPFAM" id="SSF56988">
    <property type="entry name" value="Anthrax protective antigen"/>
    <property type="match status" value="1"/>
</dbReference>
<evidence type="ECO:0000256" key="1">
    <source>
        <dbReference type="SAM" id="MobiDB-lite"/>
    </source>
</evidence>
<feature type="domain" description="PA14" evidence="2">
    <location>
        <begin position="257"/>
        <end position="394"/>
    </location>
</feature>
<feature type="compositionally biased region" description="Basic and acidic residues" evidence="1">
    <location>
        <begin position="145"/>
        <end position="154"/>
    </location>
</feature>
<evidence type="ECO:0000313" key="3">
    <source>
        <dbReference type="EMBL" id="SIN73950.1"/>
    </source>
</evidence>
<evidence type="ECO:0000259" key="2">
    <source>
        <dbReference type="PROSITE" id="PS51820"/>
    </source>
</evidence>
<name>A0A1N6DT73_9BACT</name>
<dbReference type="RefSeq" id="WP_074238237.1">
    <property type="nucleotide sequence ID" value="NZ_FSRA01000001.1"/>
</dbReference>
<dbReference type="InterPro" id="IPR037524">
    <property type="entry name" value="PA14/GLEYA"/>
</dbReference>
<dbReference type="InterPro" id="IPR010496">
    <property type="entry name" value="AL/BT2_dom"/>
</dbReference>
<dbReference type="PROSITE" id="PS51820">
    <property type="entry name" value="PA14"/>
    <property type="match status" value="1"/>
</dbReference>
<dbReference type="OrthoDB" id="938897at2"/>
<reference evidence="3 4" key="1">
    <citation type="submission" date="2016-11" db="EMBL/GenBank/DDBJ databases">
        <authorList>
            <person name="Jaros S."/>
            <person name="Januszkiewicz K."/>
            <person name="Wedrychowicz H."/>
        </authorList>
    </citation>
    <scope>NUCLEOTIDE SEQUENCE [LARGE SCALE GENOMIC DNA]</scope>
    <source>
        <strain evidence="3 4">DSM 24787</strain>
    </source>
</reference>
<evidence type="ECO:0000313" key="4">
    <source>
        <dbReference type="Proteomes" id="UP000185003"/>
    </source>
</evidence>
<dbReference type="AlphaFoldDB" id="A0A1N6DT73"/>